<dbReference type="eggNOG" id="COG1235">
    <property type="taxonomic scope" value="Bacteria"/>
</dbReference>
<keyword evidence="3" id="KW-1185">Reference proteome</keyword>
<dbReference type="SUPFAM" id="SSF56281">
    <property type="entry name" value="Metallo-hydrolase/oxidoreductase"/>
    <property type="match status" value="1"/>
</dbReference>
<dbReference type="HOGENOM" id="CLU_073253_0_0_0"/>
<dbReference type="SMART" id="SM00849">
    <property type="entry name" value="Lactamase_B"/>
    <property type="match status" value="1"/>
</dbReference>
<dbReference type="Proteomes" id="UP000002019">
    <property type="component" value="Chromosome"/>
</dbReference>
<sequence>MFQTVIIASGSKGNCVLIQTENTALLLDAGISMHRIMECLESYHIESAKINGILVSHEHSDHIKGVGAISRKLKIPVYINRPTLSSCAERLGDVQDRIVLFNTGNSFTIGDIIIEPFVSTHDAAESCNFVFYPVSEPKRKLGVATDLGYPTQLCLLKLSGVSTLILESNHDEKMLMEGPYDWKLKQRIRSVQGHLSNVQAVGLISTLIHPGLKNLILAHLSETNNLPSLAEQTMQDYLNSIRSDIKLFVAEQNRPTPLIEI</sequence>
<evidence type="ECO:0000259" key="1">
    <source>
        <dbReference type="SMART" id="SM00849"/>
    </source>
</evidence>
<dbReference type="Gene3D" id="3.60.15.10">
    <property type="entry name" value="Ribonuclease Z/Hydroxyacylglutathione hydrolase-like"/>
    <property type="match status" value="1"/>
</dbReference>
<dbReference type="RefSeq" id="WP_015424041.1">
    <property type="nucleotide sequence ID" value="NC_020449.1"/>
</dbReference>
<name>B0VFC8_CLOAI</name>
<evidence type="ECO:0000313" key="2">
    <source>
        <dbReference type="EMBL" id="CAO80180.1"/>
    </source>
</evidence>
<dbReference type="InterPro" id="IPR001279">
    <property type="entry name" value="Metallo-B-lactamas"/>
</dbReference>
<dbReference type="InterPro" id="IPR036866">
    <property type="entry name" value="RibonucZ/Hydroxyglut_hydro"/>
</dbReference>
<proteinExistence type="predicted"/>
<reference evidence="2 3" key="1">
    <citation type="journal article" date="2008" name="J. Bacteriol.">
        <title>'Candidatus Cloacamonas acidaminovorans': genome sequence reconstruction provides a first glimpse of a new bacterial division.</title>
        <authorList>
            <person name="Pelletier E."/>
            <person name="Kreimeyer A."/>
            <person name="Bocs S."/>
            <person name="Rouy Z."/>
            <person name="Gyapay G."/>
            <person name="Chouari R."/>
            <person name="Riviere D."/>
            <person name="Ganesan A."/>
            <person name="Daegelen P."/>
            <person name="Sghir A."/>
            <person name="Cohen G.N."/>
            <person name="Medigue C."/>
            <person name="Weissenbach J."/>
            <person name="Le Paslier D."/>
        </authorList>
    </citation>
    <scope>NUCLEOTIDE SEQUENCE [LARGE SCALE GENOMIC DNA]</scope>
    <source>
        <strain evidence="3">Evry</strain>
    </source>
</reference>
<gene>
    <name evidence="2" type="ordered locus">CLOAM0273</name>
</gene>
<dbReference type="PANTHER" id="PTHR47619:SF1">
    <property type="entry name" value="EXODEOXYRIBONUCLEASE WALJ"/>
    <property type="match status" value="1"/>
</dbReference>
<dbReference type="Pfam" id="PF12706">
    <property type="entry name" value="Lactamase_B_2"/>
    <property type="match status" value="1"/>
</dbReference>
<dbReference type="KEGG" id="caci:CLOAM0273"/>
<dbReference type="PANTHER" id="PTHR47619">
    <property type="entry name" value="METALLO-HYDROLASE YYCJ-RELATED"/>
    <property type="match status" value="1"/>
</dbReference>
<accession>B0VFC8</accession>
<evidence type="ECO:0000313" key="3">
    <source>
        <dbReference type="Proteomes" id="UP000002019"/>
    </source>
</evidence>
<feature type="domain" description="Metallo-beta-lactamase" evidence="1">
    <location>
        <begin position="12"/>
        <end position="194"/>
    </location>
</feature>
<dbReference type="AlphaFoldDB" id="B0VFC8"/>
<dbReference type="STRING" id="459349.CLOAM0273"/>
<dbReference type="InterPro" id="IPR052533">
    <property type="entry name" value="WalJ/YycJ-like"/>
</dbReference>
<dbReference type="OrthoDB" id="9781189at2"/>
<dbReference type="EMBL" id="CU466930">
    <property type="protein sequence ID" value="CAO80180.1"/>
    <property type="molecule type" value="Genomic_DNA"/>
</dbReference>
<protein>
    <submittedName>
        <fullName evidence="2">Metallo-beta-lactamase family protein</fullName>
    </submittedName>
</protein>
<organism evidence="2 3">
    <name type="scientific">Cloacimonas acidaminovorans (strain Evry)</name>
    <dbReference type="NCBI Taxonomy" id="459349"/>
    <lineage>
        <taxon>Bacteria</taxon>
        <taxon>Pseudomonadati</taxon>
        <taxon>Candidatus Cloacimonadota</taxon>
        <taxon>Candidatus Cloacimonadia</taxon>
        <taxon>Candidatus Cloacimonadales</taxon>
        <taxon>Candidatus Cloacimonadaceae</taxon>
        <taxon>Candidatus Cloacimonas</taxon>
    </lineage>
</organism>